<dbReference type="InterPro" id="IPR009677">
    <property type="entry name" value="DUF1266"/>
</dbReference>
<comment type="caution">
    <text evidence="2">The sequence shown here is derived from an EMBL/GenBank/DDBJ whole genome shotgun (WGS) entry which is preliminary data.</text>
</comment>
<name>A0A938X8C1_9FIRM</name>
<accession>A0A938X8C1</accession>
<proteinExistence type="predicted"/>
<gene>
    <name evidence="2" type="ORF">H6A12_09425</name>
</gene>
<protein>
    <submittedName>
        <fullName evidence="2">DUF1266 domain-containing protein</fullName>
    </submittedName>
</protein>
<sequence length="251" mass="28187">MGLFFRKAPKTPSDALPKKEAQKISRILFSKSPESDPQKRVLLSLAAPMRAKSQNAADCLPSFSEKEKTRLRTMFCAQFGDLTKETLTKQIESALSFKTAEHYDALLSFAAAGDESSIETYLTRKLSGDERCFSKSPLLRAYCKRLESIGFSPNVSACAYDLCRAANFAVIGFGIDLFSEEEMYAFLFKTADCIKNRYASYQEYLSGYLLGRGCHIWLSGEFMALLSDYDQNICRVLLSDPKSPYVQLPLK</sequence>
<evidence type="ECO:0000259" key="1">
    <source>
        <dbReference type="Pfam" id="PF06889"/>
    </source>
</evidence>
<keyword evidence="3" id="KW-1185">Reference proteome</keyword>
<dbReference type="RefSeq" id="WP_204447243.1">
    <property type="nucleotide sequence ID" value="NZ_JACJKY010000015.1"/>
</dbReference>
<dbReference type="Proteomes" id="UP000774750">
    <property type="component" value="Unassembled WGS sequence"/>
</dbReference>
<evidence type="ECO:0000313" key="2">
    <source>
        <dbReference type="EMBL" id="MBM6921374.1"/>
    </source>
</evidence>
<dbReference type="EMBL" id="JACJKY010000015">
    <property type="protein sequence ID" value="MBM6921374.1"/>
    <property type="molecule type" value="Genomic_DNA"/>
</dbReference>
<reference evidence="2" key="1">
    <citation type="submission" date="2020-08" db="EMBL/GenBank/DDBJ databases">
        <authorList>
            <person name="Cejkova D."/>
            <person name="Kubasova T."/>
            <person name="Jahodarova E."/>
            <person name="Rychlik I."/>
        </authorList>
    </citation>
    <scope>NUCLEOTIDE SEQUENCE</scope>
    <source>
        <strain evidence="2">An559</strain>
    </source>
</reference>
<dbReference type="Pfam" id="PF06889">
    <property type="entry name" value="DUF1266"/>
    <property type="match status" value="1"/>
</dbReference>
<feature type="domain" description="DUF1266" evidence="1">
    <location>
        <begin position="85"/>
        <end position="249"/>
    </location>
</feature>
<evidence type="ECO:0000313" key="3">
    <source>
        <dbReference type="Proteomes" id="UP000774750"/>
    </source>
</evidence>
<dbReference type="AlphaFoldDB" id="A0A938X8C1"/>
<organism evidence="2 3">
    <name type="scientific">Merdimmobilis hominis</name>
    <dbReference type="NCBI Taxonomy" id="2897707"/>
    <lineage>
        <taxon>Bacteria</taxon>
        <taxon>Bacillati</taxon>
        <taxon>Bacillota</taxon>
        <taxon>Clostridia</taxon>
        <taxon>Eubacteriales</taxon>
        <taxon>Oscillospiraceae</taxon>
        <taxon>Merdimmobilis</taxon>
    </lineage>
</organism>
<reference evidence="2" key="2">
    <citation type="journal article" date="2021" name="Sci. Rep.">
        <title>The distribution of antibiotic resistance genes in chicken gut microbiota commensals.</title>
        <authorList>
            <person name="Juricova H."/>
            <person name="Matiasovicova J."/>
            <person name="Kubasova T."/>
            <person name="Cejkova D."/>
            <person name="Rychlik I."/>
        </authorList>
    </citation>
    <scope>NUCLEOTIDE SEQUENCE</scope>
    <source>
        <strain evidence="2">An559</strain>
    </source>
</reference>